<evidence type="ECO:0000313" key="1">
    <source>
        <dbReference type="EMBL" id="ODR97643.1"/>
    </source>
</evidence>
<dbReference type="AlphaFoldDB" id="A0A1E3VVU0"/>
<organism evidence="1 2">
    <name type="scientific">Methyloceanibacter superfactus</name>
    <dbReference type="NCBI Taxonomy" id="1774969"/>
    <lineage>
        <taxon>Bacteria</taxon>
        <taxon>Pseudomonadati</taxon>
        <taxon>Pseudomonadota</taxon>
        <taxon>Alphaproteobacteria</taxon>
        <taxon>Hyphomicrobiales</taxon>
        <taxon>Hyphomicrobiaceae</taxon>
        <taxon>Methyloceanibacter</taxon>
    </lineage>
</organism>
<gene>
    <name evidence="1" type="ORF">AUC69_11065</name>
</gene>
<sequence>MTARGAKRPSPLAMRTTWRVPLSITALAGTAVTGAAPMPGCSTTSAYMPGFMRPSGLGSSMRTDKVRVSGFIISG</sequence>
<dbReference type="STRING" id="1774969.AUC69_11065"/>
<dbReference type="Proteomes" id="UP000094472">
    <property type="component" value="Unassembled WGS sequence"/>
</dbReference>
<proteinExistence type="predicted"/>
<keyword evidence="2" id="KW-1185">Reference proteome</keyword>
<name>A0A1E3VVU0_9HYPH</name>
<accession>A0A1E3VVU0</accession>
<comment type="caution">
    <text evidence="1">The sequence shown here is derived from an EMBL/GenBank/DDBJ whole genome shotgun (WGS) entry which is preliminary data.</text>
</comment>
<dbReference type="EMBL" id="LPWF01000025">
    <property type="protein sequence ID" value="ODR97643.1"/>
    <property type="molecule type" value="Genomic_DNA"/>
</dbReference>
<protein>
    <submittedName>
        <fullName evidence="1">Uncharacterized protein</fullName>
    </submittedName>
</protein>
<reference evidence="1 2" key="1">
    <citation type="journal article" date="2016" name="Environ. Microbiol.">
        <title>New Methyloceanibacter diversity from North Sea sediments includes methanotroph containing solely the soluble methane monooxygenase.</title>
        <authorList>
            <person name="Vekeman B."/>
            <person name="Kerckhof F.M."/>
            <person name="Cremers G."/>
            <person name="de Vos P."/>
            <person name="Vandamme P."/>
            <person name="Boon N."/>
            <person name="Op den Camp H.J."/>
            <person name="Heylen K."/>
        </authorList>
    </citation>
    <scope>NUCLEOTIDE SEQUENCE [LARGE SCALE GENOMIC DNA]</scope>
    <source>
        <strain evidence="1 2">R-67175</strain>
    </source>
</reference>
<evidence type="ECO:0000313" key="2">
    <source>
        <dbReference type="Proteomes" id="UP000094472"/>
    </source>
</evidence>